<feature type="region of interest" description="Disordered" evidence="5">
    <location>
        <begin position="1"/>
        <end position="24"/>
    </location>
</feature>
<accession>A0A1H9QP52</accession>
<evidence type="ECO:0000313" key="7">
    <source>
        <dbReference type="EMBL" id="SER61619.1"/>
    </source>
</evidence>
<reference evidence="7 8" key="1">
    <citation type="submission" date="2016-10" db="EMBL/GenBank/DDBJ databases">
        <authorList>
            <person name="de Groot N.N."/>
        </authorList>
    </citation>
    <scope>NUCLEOTIDE SEQUENCE [LARGE SCALE GENOMIC DNA]</scope>
    <source>
        <strain evidence="7 8">DSM 16859</strain>
    </source>
</reference>
<dbReference type="InterPro" id="IPR015421">
    <property type="entry name" value="PyrdxlP-dep_Trfase_major"/>
</dbReference>
<evidence type="ECO:0000256" key="4">
    <source>
        <dbReference type="ARBA" id="ARBA00049026"/>
    </source>
</evidence>
<keyword evidence="8" id="KW-1185">Reference proteome</keyword>
<evidence type="ECO:0000256" key="3">
    <source>
        <dbReference type="ARBA" id="ARBA00023002"/>
    </source>
</evidence>
<organism evidence="7 8">
    <name type="scientific">Propionibacterium cyclohexanicum</name>
    <dbReference type="NCBI Taxonomy" id="64702"/>
    <lineage>
        <taxon>Bacteria</taxon>
        <taxon>Bacillati</taxon>
        <taxon>Actinomycetota</taxon>
        <taxon>Actinomycetes</taxon>
        <taxon>Propionibacteriales</taxon>
        <taxon>Propionibacteriaceae</taxon>
        <taxon>Propionibacterium</taxon>
    </lineage>
</organism>
<dbReference type="Gene3D" id="3.90.1150.10">
    <property type="entry name" value="Aspartate Aminotransferase, domain 1"/>
    <property type="match status" value="1"/>
</dbReference>
<dbReference type="GO" id="GO:0019464">
    <property type="term" value="P:glycine decarboxylation via glycine cleavage system"/>
    <property type="evidence" value="ECO:0007669"/>
    <property type="project" value="TreeGrafter"/>
</dbReference>
<evidence type="ECO:0000256" key="2">
    <source>
        <dbReference type="ARBA" id="ARBA00012134"/>
    </source>
</evidence>
<dbReference type="PANTHER" id="PTHR11773:SF1">
    <property type="entry name" value="GLYCINE DEHYDROGENASE (DECARBOXYLATING), MITOCHONDRIAL"/>
    <property type="match status" value="1"/>
</dbReference>
<evidence type="ECO:0000256" key="1">
    <source>
        <dbReference type="ARBA" id="ARBA00003788"/>
    </source>
</evidence>
<name>A0A1H9QP52_9ACTN</name>
<dbReference type="GO" id="GO:0030170">
    <property type="term" value="F:pyridoxal phosphate binding"/>
    <property type="evidence" value="ECO:0007669"/>
    <property type="project" value="TreeGrafter"/>
</dbReference>
<dbReference type="InterPro" id="IPR020581">
    <property type="entry name" value="GDC_P"/>
</dbReference>
<dbReference type="GO" id="GO:0005829">
    <property type="term" value="C:cytosol"/>
    <property type="evidence" value="ECO:0007669"/>
    <property type="project" value="TreeGrafter"/>
</dbReference>
<comment type="function">
    <text evidence="1">The glycine cleavage system catalyzes the degradation of glycine. The P protein binds the alpha-amino group of glycine through its pyridoxal phosphate cofactor; CO(2) is released and the remaining methylamine moiety is then transferred to the lipoamide cofactor of the H protein.</text>
</comment>
<dbReference type="Proteomes" id="UP000198815">
    <property type="component" value="Unassembled WGS sequence"/>
</dbReference>
<evidence type="ECO:0000259" key="6">
    <source>
        <dbReference type="Pfam" id="PF02347"/>
    </source>
</evidence>
<dbReference type="Pfam" id="PF02347">
    <property type="entry name" value="GDC-P"/>
    <property type="match status" value="1"/>
</dbReference>
<gene>
    <name evidence="7" type="ORF">SAMN05443377_1041</name>
</gene>
<dbReference type="EMBL" id="FOGZ01000004">
    <property type="protein sequence ID" value="SER61619.1"/>
    <property type="molecule type" value="Genomic_DNA"/>
</dbReference>
<dbReference type="AlphaFoldDB" id="A0A1H9QP52"/>
<sequence length="718" mass="75970">MDWAERAGQGGGSGWPYDDFSTRQIGPSAADQDEMLAQLGLGSLDELSRQAIPSQIAMTGSLDVPLARNEAAIAARMRELAGLNHPRRAMIGMGYHGTITPAVLRRNVLENPGWYTAYTPYQPEISQGRLEALLTFQTMIAELTGLPIAGSSLLDEPTAVAEAVAMAHRVSRGKRGRVVVGPGLLPQSLAVLHTRMDAIGVEVFPAAHPDDPAALGEAFAVVVQTPTVDGRMHSTDELRALAGAAHDAGALVIAAADPLALALVVPPGQWGADIAVGSTQRFGVPLFYGGPHAGYIAVRDELARQLPGRLVGVSRDAEGAVAYRLALQTREQHIRRDKATSNICTAQVLLAVVAAMYGVHHGPEGLRAMARSIHGRARGLAGVLRAGGFELLSGSFFDTLTVRAPGRARQIVSAARELGVYLRLVDHDLVGISIGEDATDEDLDHVVQAFAGSPQGPAEPWGGLGADLRTDAFMTHPVFTGQHNETRLMRYLRTLQNRDYALDTGMIPLGSCTMKLNPAVALEAMTLPGFADLHPFAPSEDAQGYRILLKELSDWLMAITGYAGCTLQPNSGAAGEFAGLSAIRAYHRSRGEGHRRVCLIPSSAHGTNAASASMAGLQVVVVKSEADGQIDLTDLADKLARHGDTVAVAMVTYPSTHGVFEETITRLCSMVHEAGGQVYVDGANLNALVGLAQPGRAHPNRGCSWGLNPPVSSRLLAM</sequence>
<dbReference type="InterPro" id="IPR049315">
    <property type="entry name" value="GDC-P_N"/>
</dbReference>
<dbReference type="SUPFAM" id="SSF53383">
    <property type="entry name" value="PLP-dependent transferases"/>
    <property type="match status" value="2"/>
</dbReference>
<keyword evidence="3" id="KW-0560">Oxidoreductase</keyword>
<dbReference type="GO" id="GO:0016594">
    <property type="term" value="F:glycine binding"/>
    <property type="evidence" value="ECO:0007669"/>
    <property type="project" value="TreeGrafter"/>
</dbReference>
<dbReference type="STRING" id="64702.SAMN05443377_1041"/>
<dbReference type="PANTHER" id="PTHR11773">
    <property type="entry name" value="GLYCINE DEHYDROGENASE, DECARBOXYLATING"/>
    <property type="match status" value="1"/>
</dbReference>
<feature type="domain" description="Glycine cleavage system P-protein N-terminal" evidence="6">
    <location>
        <begin position="23"/>
        <end position="450"/>
    </location>
</feature>
<protein>
    <recommendedName>
        <fullName evidence="2">glycine dehydrogenase (aminomethyl-transferring)</fullName>
        <ecNumber evidence="2">1.4.4.2</ecNumber>
    </recommendedName>
</protein>
<dbReference type="Gene3D" id="3.40.640.10">
    <property type="entry name" value="Type I PLP-dependent aspartate aminotransferase-like (Major domain)"/>
    <property type="match status" value="2"/>
</dbReference>
<dbReference type="OrthoDB" id="9801272at2"/>
<dbReference type="CDD" id="cd00613">
    <property type="entry name" value="GDC-P"/>
    <property type="match status" value="1"/>
</dbReference>
<dbReference type="EC" id="1.4.4.2" evidence="2"/>
<evidence type="ECO:0000313" key="8">
    <source>
        <dbReference type="Proteomes" id="UP000198815"/>
    </source>
</evidence>
<dbReference type="InterPro" id="IPR015422">
    <property type="entry name" value="PyrdxlP-dep_Trfase_small"/>
</dbReference>
<dbReference type="InterPro" id="IPR015424">
    <property type="entry name" value="PyrdxlP-dep_Trfase"/>
</dbReference>
<dbReference type="GO" id="GO:0004375">
    <property type="term" value="F:glycine dehydrogenase (decarboxylating) activity"/>
    <property type="evidence" value="ECO:0007669"/>
    <property type="project" value="UniProtKB-EC"/>
</dbReference>
<comment type="catalytic activity">
    <reaction evidence="4">
        <text>N(6)-[(R)-lipoyl]-L-lysyl-[glycine-cleavage complex H protein] + glycine + H(+) = N(6)-[(R)-S(8)-aminomethyldihydrolipoyl]-L-lysyl-[glycine-cleavage complex H protein] + CO2</text>
        <dbReference type="Rhea" id="RHEA:24304"/>
        <dbReference type="Rhea" id="RHEA-COMP:10494"/>
        <dbReference type="Rhea" id="RHEA-COMP:10495"/>
        <dbReference type="ChEBI" id="CHEBI:15378"/>
        <dbReference type="ChEBI" id="CHEBI:16526"/>
        <dbReference type="ChEBI" id="CHEBI:57305"/>
        <dbReference type="ChEBI" id="CHEBI:83099"/>
        <dbReference type="ChEBI" id="CHEBI:83143"/>
        <dbReference type="EC" id="1.4.4.2"/>
    </reaction>
</comment>
<evidence type="ECO:0000256" key="5">
    <source>
        <dbReference type="SAM" id="MobiDB-lite"/>
    </source>
</evidence>
<dbReference type="GO" id="GO:0005960">
    <property type="term" value="C:glycine cleavage complex"/>
    <property type="evidence" value="ECO:0007669"/>
    <property type="project" value="TreeGrafter"/>
</dbReference>
<proteinExistence type="predicted"/>